<comment type="similarity">
    <text evidence="1 2">Belongs to the small heat shock protein (HSP20) family.</text>
</comment>
<dbReference type="InterPro" id="IPR002068">
    <property type="entry name" value="A-crystallin/Hsp20_dom"/>
</dbReference>
<evidence type="ECO:0000259" key="3">
    <source>
        <dbReference type="PROSITE" id="PS01031"/>
    </source>
</evidence>
<dbReference type="InterPro" id="IPR031107">
    <property type="entry name" value="Small_HSP"/>
</dbReference>
<gene>
    <name evidence="4" type="ORF">C4541_03385</name>
</gene>
<dbReference type="Gene3D" id="2.60.40.790">
    <property type="match status" value="1"/>
</dbReference>
<dbReference type="SUPFAM" id="SSF49764">
    <property type="entry name" value="HSP20-like chaperones"/>
    <property type="match status" value="1"/>
</dbReference>
<dbReference type="AlphaFoldDB" id="A0A3A4RET3"/>
<proteinExistence type="inferred from homology"/>
<dbReference type="PANTHER" id="PTHR11527">
    <property type="entry name" value="HEAT-SHOCK PROTEIN 20 FAMILY MEMBER"/>
    <property type="match status" value="1"/>
</dbReference>
<sequence length="144" mass="16730">MRLLFNPLNDLLSMHNEFNRLMNRGLADQDEHQFSSKWTPAVDVYESEADYRVILDLPGFEKDDFSVTIHENTLYVQAERNMPEKRGLVVHRNERRYGKVNRAVQFPVLVKADAITASYKNGVLEIVCPKAEEVKPRQIQINVE</sequence>
<dbReference type="PROSITE" id="PS01031">
    <property type="entry name" value="SHSP"/>
    <property type="match status" value="1"/>
</dbReference>
<name>A0A3A4RET3_9BACT</name>
<dbReference type="EMBL" id="QZJZ01000021">
    <property type="protein sequence ID" value="RJP60878.1"/>
    <property type="molecule type" value="Genomic_DNA"/>
</dbReference>
<evidence type="ECO:0000256" key="2">
    <source>
        <dbReference type="RuleBase" id="RU003616"/>
    </source>
</evidence>
<evidence type="ECO:0000256" key="1">
    <source>
        <dbReference type="PROSITE-ProRule" id="PRU00285"/>
    </source>
</evidence>
<organism evidence="4 5">
    <name type="scientific">Candidatus Auribacter fodinae</name>
    <dbReference type="NCBI Taxonomy" id="2093366"/>
    <lineage>
        <taxon>Bacteria</taxon>
        <taxon>Pseudomonadati</taxon>
        <taxon>Candidatus Auribacterota</taxon>
        <taxon>Candidatus Auribacteria</taxon>
        <taxon>Candidatus Auribacterales</taxon>
        <taxon>Candidatus Auribacteraceae</taxon>
        <taxon>Candidatus Auribacter</taxon>
    </lineage>
</organism>
<dbReference type="Pfam" id="PF00011">
    <property type="entry name" value="HSP20"/>
    <property type="match status" value="1"/>
</dbReference>
<evidence type="ECO:0000313" key="5">
    <source>
        <dbReference type="Proteomes" id="UP000266426"/>
    </source>
</evidence>
<evidence type="ECO:0000313" key="4">
    <source>
        <dbReference type="EMBL" id="RJP60878.1"/>
    </source>
</evidence>
<reference evidence="4 5" key="1">
    <citation type="journal article" date="2017" name="ISME J.">
        <title>Energy and carbon metabolisms in a deep terrestrial subsurface fluid microbial community.</title>
        <authorList>
            <person name="Momper L."/>
            <person name="Jungbluth S.P."/>
            <person name="Lee M.D."/>
            <person name="Amend J.P."/>
        </authorList>
    </citation>
    <scope>NUCLEOTIDE SEQUENCE [LARGE SCALE GENOMIC DNA]</scope>
    <source>
        <strain evidence="4">SURF_26</strain>
    </source>
</reference>
<comment type="caution">
    <text evidence="4">The sequence shown here is derived from an EMBL/GenBank/DDBJ whole genome shotgun (WGS) entry which is preliminary data.</text>
</comment>
<accession>A0A3A4RET3</accession>
<feature type="domain" description="SHSP" evidence="3">
    <location>
        <begin position="33"/>
        <end position="144"/>
    </location>
</feature>
<protein>
    <submittedName>
        <fullName evidence="4">Hsp20/alpha crystallin family protein</fullName>
    </submittedName>
</protein>
<dbReference type="InterPro" id="IPR008978">
    <property type="entry name" value="HSP20-like_chaperone"/>
</dbReference>
<dbReference type="Proteomes" id="UP000266426">
    <property type="component" value="Unassembled WGS sequence"/>
</dbReference>
<dbReference type="CDD" id="cd06464">
    <property type="entry name" value="ACD_sHsps-like"/>
    <property type="match status" value="1"/>
</dbReference>